<protein>
    <submittedName>
        <fullName evidence="2">DUF397 domain-containing protein</fullName>
    </submittedName>
</protein>
<keyword evidence="3" id="KW-1185">Reference proteome</keyword>
<comment type="caution">
    <text evidence="2">The sequence shown here is derived from an EMBL/GenBank/DDBJ whole genome shotgun (WGS) entry which is preliminary data.</text>
</comment>
<gene>
    <name evidence="2" type="ORF">HGB48_24310</name>
</gene>
<organism evidence="2 3">
    <name type="scientific">Actinomadura latina</name>
    <dbReference type="NCBI Taxonomy" id="163603"/>
    <lineage>
        <taxon>Bacteria</taxon>
        <taxon>Bacillati</taxon>
        <taxon>Actinomycetota</taxon>
        <taxon>Actinomycetes</taxon>
        <taxon>Streptosporangiales</taxon>
        <taxon>Thermomonosporaceae</taxon>
        <taxon>Actinomadura</taxon>
    </lineage>
</organism>
<feature type="domain" description="DUF397" evidence="1">
    <location>
        <begin position="5"/>
        <end position="26"/>
    </location>
</feature>
<reference evidence="2 3" key="1">
    <citation type="submission" date="2020-04" db="EMBL/GenBank/DDBJ databases">
        <title>MicrobeNet Type strains.</title>
        <authorList>
            <person name="Nicholson A.C."/>
        </authorList>
    </citation>
    <scope>NUCLEOTIDE SEQUENCE [LARGE SCALE GENOMIC DNA]</scope>
    <source>
        <strain evidence="2 3">ATCC BAA-277</strain>
    </source>
</reference>
<dbReference type="Proteomes" id="UP000579250">
    <property type="component" value="Unassembled WGS sequence"/>
</dbReference>
<feature type="domain" description="DUF397" evidence="1">
    <location>
        <begin position="31"/>
        <end position="89"/>
    </location>
</feature>
<accession>A0A846Z852</accession>
<dbReference type="EMBL" id="JAAXPI010000042">
    <property type="protein sequence ID" value="NKZ06838.1"/>
    <property type="molecule type" value="Genomic_DNA"/>
</dbReference>
<sequence>MSNGLRWRKSTRSDNQGGDCVEVAAATVELWRKASRSENQGGHCVELAEVGCVCEEHGSMVGVRDSKDPDGPMLAFSPSAWRRLSRRIKSGALDLK</sequence>
<dbReference type="Pfam" id="PF04149">
    <property type="entry name" value="DUF397"/>
    <property type="match status" value="2"/>
</dbReference>
<evidence type="ECO:0000313" key="2">
    <source>
        <dbReference type="EMBL" id="NKZ06838.1"/>
    </source>
</evidence>
<evidence type="ECO:0000313" key="3">
    <source>
        <dbReference type="Proteomes" id="UP000579250"/>
    </source>
</evidence>
<proteinExistence type="predicted"/>
<name>A0A846Z852_9ACTN</name>
<dbReference type="InterPro" id="IPR007278">
    <property type="entry name" value="DUF397"/>
</dbReference>
<evidence type="ECO:0000259" key="1">
    <source>
        <dbReference type="Pfam" id="PF04149"/>
    </source>
</evidence>
<dbReference type="AlphaFoldDB" id="A0A846Z852"/>